<dbReference type="AlphaFoldDB" id="A0AAX4JD20"/>
<evidence type="ECO:0000313" key="2">
    <source>
        <dbReference type="Proteomes" id="UP001334084"/>
    </source>
</evidence>
<protein>
    <submittedName>
        <fullName evidence="1">Uncharacterized protein</fullName>
    </submittedName>
</protein>
<dbReference type="Proteomes" id="UP001334084">
    <property type="component" value="Chromosome 6"/>
</dbReference>
<dbReference type="EMBL" id="CP142731">
    <property type="protein sequence ID" value="WUR03888.1"/>
    <property type="molecule type" value="Genomic_DNA"/>
</dbReference>
<keyword evidence="2" id="KW-1185">Reference proteome</keyword>
<dbReference type="KEGG" id="vnx:VNE69_06201"/>
<name>A0AAX4JD20_9MICR</name>
<dbReference type="GeneID" id="90541698"/>
<organism evidence="1 2">
    <name type="scientific">Vairimorpha necatrix</name>
    <dbReference type="NCBI Taxonomy" id="6039"/>
    <lineage>
        <taxon>Eukaryota</taxon>
        <taxon>Fungi</taxon>
        <taxon>Fungi incertae sedis</taxon>
        <taxon>Microsporidia</taxon>
        <taxon>Nosematidae</taxon>
        <taxon>Vairimorpha</taxon>
    </lineage>
</organism>
<sequence>MFQYYFLILYFNVSSQAEELQLKKHTNLFKYNQKKQAPSTAIDEKNLPIKKRKISTNTEKLSKISAAIHSCPQLVLPLESNDDFNPTYKHACKDEKIQSNETKKNKNKGECQAIFLDKKLSKEILIEKINDWQKEDKEIKGDSLNLSKYKDSEEIRIYDKNRTSVSNKFYSFKNFLKENLDKIEEVVYDFSIDENQKKILSDQFLFLIIGIEYIIDILPKGEKYSTRSYFLIFRFNKIYKRLYILYNTFNLIQNFEILVYNLKTFSINKLKADKLSAINHVEEKLNYLFKNLENIRECCDAIVLNLTILREKYKKQFKIIKK</sequence>
<dbReference type="RefSeq" id="XP_065330033.1">
    <property type="nucleotide sequence ID" value="XM_065473961.1"/>
</dbReference>
<proteinExistence type="predicted"/>
<reference evidence="1" key="1">
    <citation type="journal article" date="2024" name="BMC Genomics">
        <title>Functional annotation of a divergent genome using sequence and structure-based similarity.</title>
        <authorList>
            <person name="Svedberg D."/>
            <person name="Winiger R.R."/>
            <person name="Berg A."/>
            <person name="Sharma H."/>
            <person name="Tellgren-Roth C."/>
            <person name="Debrunner-Vossbrinck B.A."/>
            <person name="Vossbrinck C.R."/>
            <person name="Barandun J."/>
        </authorList>
    </citation>
    <scope>NUCLEOTIDE SEQUENCE</scope>
    <source>
        <strain evidence="1">Illinois isolate</strain>
    </source>
</reference>
<accession>A0AAX4JD20</accession>
<gene>
    <name evidence="1" type="ORF">VNE69_06201</name>
</gene>
<evidence type="ECO:0000313" key="1">
    <source>
        <dbReference type="EMBL" id="WUR03888.1"/>
    </source>
</evidence>